<proteinExistence type="predicted"/>
<name>A0A645E7Y4_9ZZZZ</name>
<gene>
    <name evidence="1" type="ORF">SDC9_145060</name>
</gene>
<dbReference type="AlphaFoldDB" id="A0A645E7Y4"/>
<protein>
    <submittedName>
        <fullName evidence="1">Uncharacterized protein</fullName>
    </submittedName>
</protein>
<organism evidence="1">
    <name type="scientific">bioreactor metagenome</name>
    <dbReference type="NCBI Taxonomy" id="1076179"/>
    <lineage>
        <taxon>unclassified sequences</taxon>
        <taxon>metagenomes</taxon>
        <taxon>ecological metagenomes</taxon>
    </lineage>
</organism>
<accession>A0A645E7Y4</accession>
<sequence>MSARSQSLPFSKPSSSPAAALFNCSGVISNCLKSEMICSHLGAKPLLSAAGRSVVNSPSSALITLLAAIMRPWRDSSGLSLAPVVSSTRCVMRLMLITSAPSSPPPSSFASSRSVSNVNCSGTISMTFFSPRAIASRISWRSMRLLPAPERPSTKRTFPIPAVLR</sequence>
<comment type="caution">
    <text evidence="1">The sequence shown here is derived from an EMBL/GenBank/DDBJ whole genome shotgun (WGS) entry which is preliminary data.</text>
</comment>
<evidence type="ECO:0000313" key="1">
    <source>
        <dbReference type="EMBL" id="MPM97880.1"/>
    </source>
</evidence>
<dbReference type="EMBL" id="VSSQ01044087">
    <property type="protein sequence ID" value="MPM97880.1"/>
    <property type="molecule type" value="Genomic_DNA"/>
</dbReference>
<reference evidence="1" key="1">
    <citation type="submission" date="2019-08" db="EMBL/GenBank/DDBJ databases">
        <authorList>
            <person name="Kucharzyk K."/>
            <person name="Murdoch R.W."/>
            <person name="Higgins S."/>
            <person name="Loffler F."/>
        </authorList>
    </citation>
    <scope>NUCLEOTIDE SEQUENCE</scope>
</reference>